<dbReference type="CDD" id="cd16146">
    <property type="entry name" value="ARS_like"/>
    <property type="match status" value="1"/>
</dbReference>
<dbReference type="OrthoDB" id="756520at2"/>
<name>A0A1I3SFT1_9SPHI</name>
<dbReference type="RefSeq" id="WP_090629982.1">
    <property type="nucleotide sequence ID" value="NZ_FOQO01000011.1"/>
</dbReference>
<evidence type="ECO:0000256" key="2">
    <source>
        <dbReference type="ARBA" id="ARBA00022801"/>
    </source>
</evidence>
<dbReference type="SUPFAM" id="SSF53649">
    <property type="entry name" value="Alkaline phosphatase-like"/>
    <property type="match status" value="1"/>
</dbReference>
<dbReference type="GO" id="GO:0004065">
    <property type="term" value="F:arylsulfatase activity"/>
    <property type="evidence" value="ECO:0007669"/>
    <property type="project" value="TreeGrafter"/>
</dbReference>
<proteinExistence type="inferred from homology"/>
<organism evidence="5 6">
    <name type="scientific">Parapedobacter indicus</name>
    <dbReference type="NCBI Taxonomy" id="1477437"/>
    <lineage>
        <taxon>Bacteria</taxon>
        <taxon>Pseudomonadati</taxon>
        <taxon>Bacteroidota</taxon>
        <taxon>Sphingobacteriia</taxon>
        <taxon>Sphingobacteriales</taxon>
        <taxon>Sphingobacteriaceae</taxon>
        <taxon>Parapedobacter</taxon>
    </lineage>
</organism>
<accession>A0A1I3SFT1</accession>
<evidence type="ECO:0000313" key="5">
    <source>
        <dbReference type="EMBL" id="SFJ56461.1"/>
    </source>
</evidence>
<reference evidence="5 6" key="1">
    <citation type="submission" date="2016-10" db="EMBL/GenBank/DDBJ databases">
        <authorList>
            <person name="de Groot N.N."/>
        </authorList>
    </citation>
    <scope>NUCLEOTIDE SEQUENCE [LARGE SCALE GENOMIC DNA]</scope>
    <source>
        <strain evidence="5 6">RK1</strain>
    </source>
</reference>
<dbReference type="InterPro" id="IPR000917">
    <property type="entry name" value="Sulfatase_N"/>
</dbReference>
<evidence type="ECO:0000259" key="4">
    <source>
        <dbReference type="Pfam" id="PF00884"/>
    </source>
</evidence>
<dbReference type="Gene3D" id="3.40.720.10">
    <property type="entry name" value="Alkaline Phosphatase, subunit A"/>
    <property type="match status" value="1"/>
</dbReference>
<evidence type="ECO:0000256" key="1">
    <source>
        <dbReference type="ARBA" id="ARBA00008779"/>
    </source>
</evidence>
<sequence length="602" mass="67339">MCKLFSSFVTIAAICMGAPNGARAALQTNVENTSATSAHRPNVIVILSDDQGYGDFSCHGNPILKTPALDKLNGESIRFSNFHVAPLCTPTRGQLMSGMEAMRNKASTVLTARGLMRRDILTMPEVFADNGYRTGIFGKWHLGDAYPDRPMDRGFEKCVWTKGWGLLSEMEFDNDYYQTRYLDSLDTCYAEKYCTDLWFDEAMAWMGEMAKEQQPFFTYLALNAPHGPFHSPEKNRKHYLGKVADDKVASIYGMVENIDENMAKLDAWLEQQRLKENTLIIFMNDNGAPKGLEMYNADMRGWKGDVYDGGHRAACFIRWPNGSFGRPTTVGYPTAIHDLLPTFIDLFDFSVPSGYPPFDGISLVSVLERPMADHGSRMFVVQYGNYPKTQQYDGCVVWDAWRLVGKDELYNLDEDPGQERNIAKEYPDVVEQMKTYYDAWWTGVAPGIDEFVPLIVGSEEEDSVILSCGFWEGGDVNTQWAVANGAGGETGGQWHIDVVKQGTYLLELSRWPFHLERQLTQNGPSESIAGTALRTGKSLPITYGCVQVDNSERITSSAAAGAVTVNTKVTLTKGPHLLKAFFKDRNKNNVCGAYYVRVSRLK</sequence>
<dbReference type="InterPro" id="IPR050738">
    <property type="entry name" value="Sulfatase"/>
</dbReference>
<dbReference type="Proteomes" id="UP000198670">
    <property type="component" value="Unassembled WGS sequence"/>
</dbReference>
<dbReference type="STRING" id="1477437.SAMN05444682_1116"/>
<keyword evidence="3" id="KW-0732">Signal</keyword>
<gene>
    <name evidence="5" type="ORF">SAMN05444682_1116</name>
</gene>
<feature type="chain" id="PRO_5011618517" evidence="3">
    <location>
        <begin position="25"/>
        <end position="602"/>
    </location>
</feature>
<dbReference type="PANTHER" id="PTHR42693:SF53">
    <property type="entry name" value="ENDO-4-O-SULFATASE"/>
    <property type="match status" value="1"/>
</dbReference>
<dbReference type="EMBL" id="FOQO01000011">
    <property type="protein sequence ID" value="SFJ56461.1"/>
    <property type="molecule type" value="Genomic_DNA"/>
</dbReference>
<dbReference type="AlphaFoldDB" id="A0A1I3SFT1"/>
<feature type="signal peptide" evidence="3">
    <location>
        <begin position="1"/>
        <end position="24"/>
    </location>
</feature>
<comment type="similarity">
    <text evidence="1">Belongs to the sulfatase family.</text>
</comment>
<dbReference type="InterPro" id="IPR017850">
    <property type="entry name" value="Alkaline_phosphatase_core_sf"/>
</dbReference>
<dbReference type="PANTHER" id="PTHR42693">
    <property type="entry name" value="ARYLSULFATASE FAMILY MEMBER"/>
    <property type="match status" value="1"/>
</dbReference>
<feature type="domain" description="Sulfatase N-terminal" evidence="4">
    <location>
        <begin position="41"/>
        <end position="348"/>
    </location>
</feature>
<dbReference type="Gene3D" id="3.30.1120.10">
    <property type="match status" value="1"/>
</dbReference>
<evidence type="ECO:0000256" key="3">
    <source>
        <dbReference type="SAM" id="SignalP"/>
    </source>
</evidence>
<dbReference type="Pfam" id="PF00884">
    <property type="entry name" value="Sulfatase"/>
    <property type="match status" value="1"/>
</dbReference>
<keyword evidence="2" id="KW-0378">Hydrolase</keyword>
<evidence type="ECO:0000313" key="6">
    <source>
        <dbReference type="Proteomes" id="UP000198670"/>
    </source>
</evidence>
<protein>
    <submittedName>
        <fullName evidence="5">Arylsulfatase</fullName>
    </submittedName>
</protein>
<keyword evidence="6" id="KW-1185">Reference proteome</keyword>